<organism evidence="1 2">
    <name type="scientific">Hyphomonas polymorpha PS728</name>
    <dbReference type="NCBI Taxonomy" id="1280954"/>
    <lineage>
        <taxon>Bacteria</taxon>
        <taxon>Pseudomonadati</taxon>
        <taxon>Pseudomonadota</taxon>
        <taxon>Alphaproteobacteria</taxon>
        <taxon>Hyphomonadales</taxon>
        <taxon>Hyphomonadaceae</taxon>
        <taxon>Hyphomonas</taxon>
    </lineage>
</organism>
<protein>
    <submittedName>
        <fullName evidence="1">Uncharacterized protein</fullName>
    </submittedName>
</protein>
<proteinExistence type="predicted"/>
<comment type="caution">
    <text evidence="1">The sequence shown here is derived from an EMBL/GenBank/DDBJ whole genome shotgun (WGS) entry which is preliminary data.</text>
</comment>
<evidence type="ECO:0000313" key="2">
    <source>
        <dbReference type="Proteomes" id="UP000027100"/>
    </source>
</evidence>
<gene>
    <name evidence="1" type="ORF">HPO_04400</name>
</gene>
<name>A0A062VJ27_9PROT</name>
<keyword evidence="2" id="KW-1185">Reference proteome</keyword>
<dbReference type="AlphaFoldDB" id="A0A062VJ27"/>
<accession>A0A062VJ27</accession>
<sequence>MELNATAGAPVISPFELYELIWRMYKDQDRKALYLRNPAPNTEVYVRLRNNLRKSRYTEAGPGLWQPPPRVIAWPDLPSNGLTRLAGPAHTFRRCSAGA</sequence>
<reference evidence="1 2" key="1">
    <citation type="journal article" date="2014" name="Antonie Van Leeuwenhoek">
        <title>Hyphomonas beringensis sp. nov. and Hyphomonas chukchiensis sp. nov., isolated from surface seawater of the Bering Sea and Chukchi Sea.</title>
        <authorList>
            <person name="Li C."/>
            <person name="Lai Q."/>
            <person name="Li G."/>
            <person name="Dong C."/>
            <person name="Wang J."/>
            <person name="Liao Y."/>
            <person name="Shao Z."/>
        </authorList>
    </citation>
    <scope>NUCLEOTIDE SEQUENCE [LARGE SCALE GENOMIC DNA]</scope>
    <source>
        <strain evidence="1 2">PS728</strain>
    </source>
</reference>
<evidence type="ECO:0000313" key="1">
    <source>
        <dbReference type="EMBL" id="KCZ99599.1"/>
    </source>
</evidence>
<dbReference type="EMBL" id="ARYM01000004">
    <property type="protein sequence ID" value="KCZ99599.1"/>
    <property type="molecule type" value="Genomic_DNA"/>
</dbReference>
<dbReference type="Proteomes" id="UP000027100">
    <property type="component" value="Unassembled WGS sequence"/>
</dbReference>
<dbReference type="STRING" id="1280954.HPO_04400"/>